<feature type="transmembrane region" description="Helical" evidence="10">
    <location>
        <begin position="308"/>
        <end position="329"/>
    </location>
</feature>
<accession>A0AAP5M7V2</accession>
<evidence type="ECO:0000259" key="12">
    <source>
        <dbReference type="PROSITE" id="PS50929"/>
    </source>
</evidence>
<evidence type="ECO:0000256" key="2">
    <source>
        <dbReference type="ARBA" id="ARBA00022448"/>
    </source>
</evidence>
<dbReference type="AlphaFoldDB" id="A0AAP5M7V2"/>
<name>A0AAP5M7V2_9CYAN</name>
<dbReference type="GO" id="GO:0034040">
    <property type="term" value="F:ATPase-coupled lipid transmembrane transporter activity"/>
    <property type="evidence" value="ECO:0007669"/>
    <property type="project" value="TreeGrafter"/>
</dbReference>
<keyword evidence="8 10" id="KW-1133">Transmembrane helix</keyword>
<feature type="domain" description="ABC transporter" evidence="11">
    <location>
        <begin position="513"/>
        <end position="746"/>
    </location>
</feature>
<dbReference type="EMBL" id="JAALHA020000002">
    <property type="protein sequence ID" value="MDR9894137.1"/>
    <property type="molecule type" value="Genomic_DNA"/>
</dbReference>
<dbReference type="PROSITE" id="PS50929">
    <property type="entry name" value="ABC_TM1F"/>
    <property type="match status" value="1"/>
</dbReference>
<sequence>MSTFWTTQKIKPRFKVMGLRLKHLISLARWIGTLHAHQRRVPVKLQLSSMECGAASLAMILSYYGRQTQVSECRELIGIGRDGVTAETLARAARTYGLQVKAYSVEDLADFKYVQLPAIAHWNFDHFVVVEHWSPKQVEIVDPASGRYRLTSQEFDAGFTGVVLTFEPGLQFQSCRPKAQLSWHNSLAQYVFHTPGLLLQILGTSLLLQIFGLALPILTQVLIDRVLPLHITSVMPILGIGMLILVLTQMVTTYLRAALLIYLQGRVDARIMLGFFDHLLSLPFRFFEQRTTGDLLMRLGSNATIRETLTNQTLSIILDGGFVLGYLVLMLLQEPFFGIMVLILGMLQIVLVFGTNRRVHDLMQREVLAQAESHSYLVEALTGIMTLKASGGENHAFDHWSDLFFKQLNVSLQRSHLAAVIDTAMLSLRTFSPLFLLWIGALRVLDGTMGLGTMLALNAIATSFLLPLTTLVSNAQRLQLVGAHLERLTDVLTTDPEQELLSVQTAPLLTGRIELNQVSFRYDPNAPPVLHNISLTIEPGQKIALVGKSGSGKSTLAKLLLGLYVPTAGEIFYDGMPLQALNWRTLRSQFGVVLQEPFLFSGSIRQNIAANNPSLGFGQVKAAAQLAAIHEDIMQFPMAYETRIAEGGNGLSGGQRQRLAIARALASKPVILLMDEATSHLDSITESLVEQNLSKISCTRIVIAHRLSTIQNADNIIVLDRGTIVEQGRHKDLLAQNGYYASLVLHQANLAESNA</sequence>
<dbReference type="CDD" id="cd18779">
    <property type="entry name" value="ABC_6TM_T1SS_like"/>
    <property type="match status" value="1"/>
</dbReference>
<dbReference type="PROSITE" id="PS50893">
    <property type="entry name" value="ABC_TRANSPORTER_2"/>
    <property type="match status" value="1"/>
</dbReference>
<reference evidence="15" key="1">
    <citation type="journal article" date="2021" name="Science">
        <title>Hunting the eagle killer: A cyanobacterial neurotoxin causes vacuolar myelinopathy.</title>
        <authorList>
            <person name="Breinlinger S."/>
            <person name="Phillips T.J."/>
            <person name="Haram B.N."/>
            <person name="Mares J."/>
            <person name="Martinez Yerena J.A."/>
            <person name="Hrouzek P."/>
            <person name="Sobotka R."/>
            <person name="Henderson W.M."/>
            <person name="Schmieder P."/>
            <person name="Williams S.M."/>
            <person name="Lauderdale J.D."/>
            <person name="Wilde H.D."/>
            <person name="Gerrin W."/>
            <person name="Kust A."/>
            <person name="Washington J.W."/>
            <person name="Wagner C."/>
            <person name="Geier B."/>
            <person name="Liebeke M."/>
            <person name="Enke H."/>
            <person name="Niedermeyer T.H.J."/>
            <person name="Wilde S.B."/>
        </authorList>
    </citation>
    <scope>NUCLEOTIDE SEQUENCE [LARGE SCALE GENOMIC DNA]</scope>
    <source>
        <strain evidence="15">Thurmond2011</strain>
    </source>
</reference>
<feature type="transmembrane region" description="Helical" evidence="10">
    <location>
        <begin position="197"/>
        <end position="223"/>
    </location>
</feature>
<dbReference type="Pfam" id="PF03412">
    <property type="entry name" value="Peptidase_C39"/>
    <property type="match status" value="1"/>
</dbReference>
<keyword evidence="6" id="KW-0788">Thiol protease</keyword>
<dbReference type="InterPro" id="IPR003439">
    <property type="entry name" value="ABC_transporter-like_ATP-bd"/>
</dbReference>
<feature type="domain" description="ABC transmembrane type-1" evidence="12">
    <location>
        <begin position="201"/>
        <end position="480"/>
    </location>
</feature>
<dbReference type="PROSITE" id="PS50990">
    <property type="entry name" value="PEPTIDASE_C39"/>
    <property type="match status" value="1"/>
</dbReference>
<dbReference type="PANTHER" id="PTHR24221:SF606">
    <property type="entry name" value="COLICIN V SECRETION-PROCESSING ATP-BINDING PROTEIN"/>
    <property type="match status" value="1"/>
</dbReference>
<dbReference type="InterPro" id="IPR039421">
    <property type="entry name" value="Type_1_exporter"/>
</dbReference>
<evidence type="ECO:0000313" key="15">
    <source>
        <dbReference type="Proteomes" id="UP000667802"/>
    </source>
</evidence>
<keyword evidence="3" id="KW-1003">Cell membrane</keyword>
<dbReference type="Pfam" id="PF00005">
    <property type="entry name" value="ABC_tran"/>
    <property type="match status" value="1"/>
</dbReference>
<dbReference type="Pfam" id="PF00664">
    <property type="entry name" value="ABC_membrane"/>
    <property type="match status" value="1"/>
</dbReference>
<comment type="caution">
    <text evidence="14">The sequence shown here is derived from an EMBL/GenBank/DDBJ whole genome shotgun (WGS) entry which is preliminary data.</text>
</comment>
<dbReference type="GO" id="GO:0005886">
    <property type="term" value="C:plasma membrane"/>
    <property type="evidence" value="ECO:0007669"/>
    <property type="project" value="UniProtKB-SubCell"/>
</dbReference>
<comment type="subcellular location">
    <subcellularLocation>
        <location evidence="1">Cell membrane</location>
        <topology evidence="1">Multi-pass membrane protein</topology>
    </subcellularLocation>
</comment>
<dbReference type="SUPFAM" id="SSF52540">
    <property type="entry name" value="P-loop containing nucleoside triphosphate hydrolases"/>
    <property type="match status" value="1"/>
</dbReference>
<feature type="domain" description="Peptidase C39" evidence="13">
    <location>
        <begin position="46"/>
        <end position="166"/>
    </location>
</feature>
<keyword evidence="7" id="KW-0067">ATP-binding</keyword>
<dbReference type="PROSITE" id="PS00211">
    <property type="entry name" value="ABC_TRANSPORTER_1"/>
    <property type="match status" value="1"/>
</dbReference>
<evidence type="ECO:0000256" key="6">
    <source>
        <dbReference type="ARBA" id="ARBA00022807"/>
    </source>
</evidence>
<dbReference type="Proteomes" id="UP000667802">
    <property type="component" value="Unassembled WGS sequence"/>
</dbReference>
<dbReference type="InterPro" id="IPR036640">
    <property type="entry name" value="ABC1_TM_sf"/>
</dbReference>
<dbReference type="InterPro" id="IPR005074">
    <property type="entry name" value="Peptidase_C39"/>
</dbReference>
<evidence type="ECO:0000256" key="10">
    <source>
        <dbReference type="SAM" id="Phobius"/>
    </source>
</evidence>
<keyword evidence="15" id="KW-1185">Reference proteome</keyword>
<dbReference type="GO" id="GO:0008234">
    <property type="term" value="F:cysteine-type peptidase activity"/>
    <property type="evidence" value="ECO:0007669"/>
    <property type="project" value="UniProtKB-KW"/>
</dbReference>
<dbReference type="RefSeq" id="WP_208344626.1">
    <property type="nucleotide sequence ID" value="NZ_CAWQFN010000522.1"/>
</dbReference>
<evidence type="ECO:0000256" key="1">
    <source>
        <dbReference type="ARBA" id="ARBA00004651"/>
    </source>
</evidence>
<feature type="transmembrane region" description="Helical" evidence="10">
    <location>
        <begin position="235"/>
        <end position="263"/>
    </location>
</feature>
<dbReference type="SMART" id="SM00382">
    <property type="entry name" value="AAA"/>
    <property type="match status" value="1"/>
</dbReference>
<dbReference type="FunFam" id="3.40.50.300:FF:000299">
    <property type="entry name" value="ABC transporter ATP-binding protein/permease"/>
    <property type="match status" value="1"/>
</dbReference>
<dbReference type="Gene3D" id="1.20.1560.10">
    <property type="entry name" value="ABC transporter type 1, transmembrane domain"/>
    <property type="match status" value="1"/>
</dbReference>
<evidence type="ECO:0000259" key="13">
    <source>
        <dbReference type="PROSITE" id="PS50990"/>
    </source>
</evidence>
<evidence type="ECO:0000256" key="3">
    <source>
        <dbReference type="ARBA" id="ARBA00022475"/>
    </source>
</evidence>
<dbReference type="PANTHER" id="PTHR24221">
    <property type="entry name" value="ATP-BINDING CASSETTE SUB-FAMILY B"/>
    <property type="match status" value="1"/>
</dbReference>
<feature type="transmembrane region" description="Helical" evidence="10">
    <location>
        <begin position="335"/>
        <end position="355"/>
    </location>
</feature>
<dbReference type="InterPro" id="IPR003593">
    <property type="entry name" value="AAA+_ATPase"/>
</dbReference>
<dbReference type="InterPro" id="IPR017871">
    <property type="entry name" value="ABC_transporter-like_CS"/>
</dbReference>
<dbReference type="GO" id="GO:0005524">
    <property type="term" value="F:ATP binding"/>
    <property type="evidence" value="ECO:0007669"/>
    <property type="project" value="UniProtKB-KW"/>
</dbReference>
<keyword evidence="4 10" id="KW-0812">Transmembrane</keyword>
<evidence type="ECO:0000259" key="11">
    <source>
        <dbReference type="PROSITE" id="PS50893"/>
    </source>
</evidence>
<proteinExistence type="predicted"/>
<keyword evidence="9 10" id="KW-0472">Membrane</keyword>
<dbReference type="InterPro" id="IPR011527">
    <property type="entry name" value="ABC1_TM_dom"/>
</dbReference>
<dbReference type="GO" id="GO:0006508">
    <property type="term" value="P:proteolysis"/>
    <property type="evidence" value="ECO:0007669"/>
    <property type="project" value="InterPro"/>
</dbReference>
<dbReference type="GO" id="GO:0016887">
    <property type="term" value="F:ATP hydrolysis activity"/>
    <property type="evidence" value="ECO:0007669"/>
    <property type="project" value="InterPro"/>
</dbReference>
<organism evidence="14 15">
    <name type="scientific">Aetokthonos hydrillicola Thurmond2011</name>
    <dbReference type="NCBI Taxonomy" id="2712845"/>
    <lineage>
        <taxon>Bacteria</taxon>
        <taxon>Bacillati</taxon>
        <taxon>Cyanobacteriota</taxon>
        <taxon>Cyanophyceae</taxon>
        <taxon>Nostocales</taxon>
        <taxon>Hapalosiphonaceae</taxon>
        <taxon>Aetokthonos</taxon>
    </lineage>
</organism>
<evidence type="ECO:0000256" key="7">
    <source>
        <dbReference type="ARBA" id="ARBA00022840"/>
    </source>
</evidence>
<evidence type="ECO:0000256" key="8">
    <source>
        <dbReference type="ARBA" id="ARBA00022989"/>
    </source>
</evidence>
<keyword evidence="6" id="KW-0645">Protease</keyword>
<keyword evidence="6" id="KW-0378">Hydrolase</keyword>
<evidence type="ECO:0000256" key="5">
    <source>
        <dbReference type="ARBA" id="ARBA00022741"/>
    </source>
</evidence>
<dbReference type="GO" id="GO:0140359">
    <property type="term" value="F:ABC-type transporter activity"/>
    <property type="evidence" value="ECO:0007669"/>
    <property type="project" value="InterPro"/>
</dbReference>
<keyword evidence="2" id="KW-0813">Transport</keyword>
<gene>
    <name evidence="14" type="ORF">G7B40_006070</name>
</gene>
<keyword evidence="5" id="KW-0547">Nucleotide-binding</keyword>
<dbReference type="Gene3D" id="3.40.50.300">
    <property type="entry name" value="P-loop containing nucleotide triphosphate hydrolases"/>
    <property type="match status" value="1"/>
</dbReference>
<dbReference type="Gene3D" id="3.90.70.10">
    <property type="entry name" value="Cysteine proteinases"/>
    <property type="match status" value="1"/>
</dbReference>
<evidence type="ECO:0000256" key="9">
    <source>
        <dbReference type="ARBA" id="ARBA00023136"/>
    </source>
</evidence>
<dbReference type="InterPro" id="IPR027417">
    <property type="entry name" value="P-loop_NTPase"/>
</dbReference>
<evidence type="ECO:0000256" key="4">
    <source>
        <dbReference type="ARBA" id="ARBA00022692"/>
    </source>
</evidence>
<protein>
    <submittedName>
        <fullName evidence="14">Peptidase domain-containing ABC transporter</fullName>
    </submittedName>
</protein>
<evidence type="ECO:0000313" key="14">
    <source>
        <dbReference type="EMBL" id="MDR9894137.1"/>
    </source>
</evidence>
<dbReference type="SUPFAM" id="SSF90123">
    <property type="entry name" value="ABC transporter transmembrane region"/>
    <property type="match status" value="1"/>
</dbReference>